<dbReference type="GO" id="GO:0019005">
    <property type="term" value="C:SCF ubiquitin ligase complex"/>
    <property type="evidence" value="ECO:0007669"/>
    <property type="project" value="TreeGrafter"/>
</dbReference>
<evidence type="ECO:0000256" key="3">
    <source>
        <dbReference type="ARBA" id="ARBA00022745"/>
    </source>
</evidence>
<dbReference type="FunFam" id="3.80.10.10:FF:000451">
    <property type="entry name" value="EIN3-binding F-box protein 1"/>
    <property type="match status" value="1"/>
</dbReference>
<dbReference type="InterPro" id="IPR036047">
    <property type="entry name" value="F-box-like_dom_sf"/>
</dbReference>
<comment type="pathway">
    <text evidence="2">Protein modification; protein ubiquitination.</text>
</comment>
<evidence type="ECO:0000256" key="1">
    <source>
        <dbReference type="ARBA" id="ARBA00004123"/>
    </source>
</evidence>
<dbReference type="SMART" id="SM00367">
    <property type="entry name" value="LRR_CC"/>
    <property type="match status" value="14"/>
</dbReference>
<gene>
    <name evidence="8" type="primary">EBF1_5</name>
    <name evidence="8" type="ORF">g.57011</name>
</gene>
<dbReference type="Pfam" id="PF25372">
    <property type="entry name" value="DUF7885"/>
    <property type="match status" value="1"/>
</dbReference>
<reference evidence="8" key="1">
    <citation type="submission" date="2015-07" db="EMBL/GenBank/DDBJ databases">
        <title>Transcriptome Assembly of Anthurium amnicola.</title>
        <authorList>
            <person name="Suzuki J."/>
        </authorList>
    </citation>
    <scope>NUCLEOTIDE SEQUENCE</scope>
</reference>
<sequence>MPALLNCRGKDGDMCHDGRLFSNLMGSSRYLSVTRVDVSHCPAPLKRARVCAPFVPPAGWGESGRNPSSPSSLDALPDECLFEILSRVKGKRERSISACVSRKWLLILTSVRSSDVCSSAFPLNSGDSSGQPRPDLNESAQEDDYGELEEEEEEDVDRCCPPSSRCLEGREATDVRLAALAIGTVHRGGVGELLIRGTNTTRPVTDVGLGAVARASPSLKLLSLWNCPSITDEGLSQVADCCPLLEKLDLCKCPLISDKGVAAVANKCPNLSSLTVQSCHKIGAHGGAALQSLGRCCRHLRSVALVDLPHVGDRGIAGLLSSETASSSLHKIKLEHLNITDASLAVIGHYGVEVSDLTFASLPNVTEGGFWVMASARGLLKLKSLAITSCGLTDVGLKALARGCPSLKKLCLRMCIHLSDAGLMNSFAAAAAASSPPLESLVLEGCNRITLAGILGVLMNCSNSKLRSLDLTRCLGIRDVDPCPAPFRSCLSLRSLSICHCPGFGNSSLVLLGKLCPKLQHVNLSGLVRVTDAGLLPLVEGCDSGLVQVNLGGCINVRDAAVSALARRHGASLRTLNLEGCRMITDVSLLAIADCCSQLQDLDVSRCAVTDDGVAALTCATGVDLQVLSLSACSKISPRSLLHLNNLSHSLVGLNLQLCTLIGSHAIASFQRKMWHCDILS</sequence>
<dbReference type="SUPFAM" id="SSF81383">
    <property type="entry name" value="F-box domain"/>
    <property type="match status" value="1"/>
</dbReference>
<name>A0A1D1Z441_9ARAE</name>
<dbReference type="InterPro" id="IPR057207">
    <property type="entry name" value="FBXL15_LRR"/>
</dbReference>
<keyword evidence="4" id="KW-0833">Ubl conjugation pathway</keyword>
<dbReference type="InterPro" id="IPR032675">
    <property type="entry name" value="LRR_dom_sf"/>
</dbReference>
<evidence type="ECO:0000259" key="7">
    <source>
        <dbReference type="Pfam" id="PF25372"/>
    </source>
</evidence>
<accession>A0A1D1Z441</accession>
<keyword evidence="3" id="KW-0936">Ethylene signaling pathway</keyword>
<dbReference type="InterPro" id="IPR001611">
    <property type="entry name" value="Leu-rich_rpt"/>
</dbReference>
<feature type="domain" description="F-box/LRR-repeat protein 15-like leucin rich repeat" evidence="7">
    <location>
        <begin position="204"/>
        <end position="294"/>
    </location>
</feature>
<evidence type="ECO:0000313" key="8">
    <source>
        <dbReference type="EMBL" id="JAT61619.1"/>
    </source>
</evidence>
<dbReference type="GO" id="GO:0005634">
    <property type="term" value="C:nucleus"/>
    <property type="evidence" value="ECO:0007669"/>
    <property type="project" value="UniProtKB-SubCell"/>
</dbReference>
<dbReference type="Pfam" id="PF13516">
    <property type="entry name" value="LRR_6"/>
    <property type="match status" value="3"/>
</dbReference>
<evidence type="ECO:0000256" key="5">
    <source>
        <dbReference type="ARBA" id="ARBA00023242"/>
    </source>
</evidence>
<dbReference type="GO" id="GO:0010105">
    <property type="term" value="P:negative regulation of ethylene-activated signaling pathway"/>
    <property type="evidence" value="ECO:0007669"/>
    <property type="project" value="UniProtKB-ARBA"/>
</dbReference>
<feature type="region of interest" description="Disordered" evidence="6">
    <location>
        <begin position="122"/>
        <end position="154"/>
    </location>
</feature>
<evidence type="ECO:0000256" key="4">
    <source>
        <dbReference type="ARBA" id="ARBA00022786"/>
    </source>
</evidence>
<dbReference type="SUPFAM" id="SSF52047">
    <property type="entry name" value="RNI-like"/>
    <property type="match status" value="1"/>
</dbReference>
<dbReference type="FunFam" id="3.80.10.10:FF:000473">
    <property type="entry name" value="EIN3-binding F-box protein 1"/>
    <property type="match status" value="1"/>
</dbReference>
<dbReference type="EMBL" id="GDJX01006317">
    <property type="protein sequence ID" value="JAT61619.1"/>
    <property type="molecule type" value="Transcribed_RNA"/>
</dbReference>
<evidence type="ECO:0000256" key="6">
    <source>
        <dbReference type="SAM" id="MobiDB-lite"/>
    </source>
</evidence>
<organism evidence="8">
    <name type="scientific">Anthurium amnicola</name>
    <dbReference type="NCBI Taxonomy" id="1678845"/>
    <lineage>
        <taxon>Eukaryota</taxon>
        <taxon>Viridiplantae</taxon>
        <taxon>Streptophyta</taxon>
        <taxon>Embryophyta</taxon>
        <taxon>Tracheophyta</taxon>
        <taxon>Spermatophyta</taxon>
        <taxon>Magnoliopsida</taxon>
        <taxon>Liliopsida</taxon>
        <taxon>Araceae</taxon>
        <taxon>Pothoideae</taxon>
        <taxon>Potheae</taxon>
        <taxon>Anthurium</taxon>
    </lineage>
</organism>
<dbReference type="GO" id="GO:0009873">
    <property type="term" value="P:ethylene-activated signaling pathway"/>
    <property type="evidence" value="ECO:0007669"/>
    <property type="project" value="UniProtKB-KW"/>
</dbReference>
<feature type="compositionally biased region" description="Acidic residues" evidence="6">
    <location>
        <begin position="140"/>
        <end position="154"/>
    </location>
</feature>
<comment type="subcellular location">
    <subcellularLocation>
        <location evidence="1">Nucleus</location>
    </subcellularLocation>
</comment>
<dbReference type="FunFam" id="3.80.10.10:FF:000595">
    <property type="entry name" value="EIN3-binding F-box protein 1"/>
    <property type="match status" value="1"/>
</dbReference>
<keyword evidence="5" id="KW-0539">Nucleus</keyword>
<protein>
    <submittedName>
        <fullName evidence="8">EIN3-binding F-box protein 1</fullName>
    </submittedName>
</protein>
<dbReference type="Gene3D" id="3.80.10.10">
    <property type="entry name" value="Ribonuclease Inhibitor"/>
    <property type="match status" value="3"/>
</dbReference>
<proteinExistence type="predicted"/>
<dbReference type="InterPro" id="IPR006553">
    <property type="entry name" value="Leu-rich_rpt_Cys-con_subtyp"/>
</dbReference>
<feature type="compositionally biased region" description="Polar residues" evidence="6">
    <location>
        <begin position="122"/>
        <end position="131"/>
    </location>
</feature>
<dbReference type="PANTHER" id="PTHR13318:SF190">
    <property type="entry name" value="PARTNER OF PAIRED, ISOFORM B"/>
    <property type="match status" value="1"/>
</dbReference>
<dbReference type="AlphaFoldDB" id="A0A1D1Z441"/>
<evidence type="ECO:0000256" key="2">
    <source>
        <dbReference type="ARBA" id="ARBA00004906"/>
    </source>
</evidence>
<dbReference type="GO" id="GO:0031146">
    <property type="term" value="P:SCF-dependent proteasomal ubiquitin-dependent protein catabolic process"/>
    <property type="evidence" value="ECO:0007669"/>
    <property type="project" value="TreeGrafter"/>
</dbReference>
<dbReference type="PANTHER" id="PTHR13318">
    <property type="entry name" value="PARTNER OF PAIRED, ISOFORM B-RELATED"/>
    <property type="match status" value="1"/>
</dbReference>